<dbReference type="InterPro" id="IPR032675">
    <property type="entry name" value="LRR_dom_sf"/>
</dbReference>
<organism evidence="1">
    <name type="scientific">human gut metagenome</name>
    <dbReference type="NCBI Taxonomy" id="408170"/>
    <lineage>
        <taxon>unclassified sequences</taxon>
        <taxon>metagenomes</taxon>
        <taxon>organismal metagenomes</taxon>
    </lineage>
</organism>
<sequence length="45" mass="4980">KNLKKIVVDESNPNYSSVDGVLFDKYGAVLIHYPSSSKSLPRLSI</sequence>
<dbReference type="Gene3D" id="3.80.10.10">
    <property type="entry name" value="Ribonuclease Inhibitor"/>
    <property type="match status" value="1"/>
</dbReference>
<protein>
    <submittedName>
        <fullName evidence="1">Uncharacterized protein</fullName>
    </submittedName>
</protein>
<evidence type="ECO:0000313" key="1">
    <source>
        <dbReference type="EMBL" id="ETJ29001.1"/>
    </source>
</evidence>
<feature type="non-terminal residue" evidence="1">
    <location>
        <position position="1"/>
    </location>
</feature>
<dbReference type="AlphaFoldDB" id="W1XFQ9"/>
<dbReference type="EMBL" id="AZMM01016456">
    <property type="protein sequence ID" value="ETJ29001.1"/>
    <property type="molecule type" value="Genomic_DNA"/>
</dbReference>
<reference evidence="1" key="1">
    <citation type="submission" date="2013-12" db="EMBL/GenBank/DDBJ databases">
        <title>A Varibaculum cambriense genome reconstructed from a premature infant gut community with otherwise low bacterial novelty that shifts toward anaerobic metabolism during the third week of life.</title>
        <authorList>
            <person name="Brown C.T."/>
            <person name="Sharon I."/>
            <person name="Thomas B.C."/>
            <person name="Castelle C.J."/>
            <person name="Morowitz M.J."/>
            <person name="Banfield J.F."/>
        </authorList>
    </citation>
    <scope>NUCLEOTIDE SEQUENCE</scope>
</reference>
<accession>W1XFQ9</accession>
<proteinExistence type="predicted"/>
<gene>
    <name evidence="1" type="ORF">Q604_UNBC16456G0002</name>
</gene>
<comment type="caution">
    <text evidence="1">The sequence shown here is derived from an EMBL/GenBank/DDBJ whole genome shotgun (WGS) entry which is preliminary data.</text>
</comment>
<name>W1XFQ9_9ZZZZ</name>